<sequence length="1835" mass="209251">MANQREMFNPYMAQQGNYQLNPTQSTSPQQQPQQPNNTMMNMNSPQGPNTTNGYPSQQFPQQQQQFPPQQDSPPMQQQQPSPQRYMGGYMGAPPPSSGSSSSGGGYNMNQGFLPPQGYPQQQQQQQQQRPMYQQPQPSSPQQSQQQMSPQQRMMMYNMMQQQGGMPPPPQGMPNQPSPFSMPRPPPPQGFNMQQIPPPPQFTNGMNVQLHQQRMHQYQQMVRMQQMQYRPPPPHHIQQQQHQQQQKQQQQQQQQHPQFRPLPHPPQHQFQHQFRPFPPGAGYPQQHQQQQFQYHHLQQHPPQPTRRSGRATKKRKPLYEESSDEEDLALSEESSPEANDDDLEEESDDEGTKKRKKNGSDEEESVVIPMGTKEFERMLDYRQNPETGDEELLIKYKNTSFHHVDWVPIEQIEAEHLGKHRVKKFLKKWEEDGEKGEDFRENLKLDRVVDEGELEDPETGELKIFYLCKWNAQFYDHCTWEKEDDVEKIDEHKIEEFTERRIITDVKLKPSPPRPMLAQFMKYDRSPAYRYGNELRSYQLEGLNWLRFCYYGARSCILADEMGLGKTVQSVALLNDIYHILGIKGPFLIVAPLSTIPHWERAFKAWTDLNVIDYRGSNMARNLIVDTEFYYKDHDSNNIPDRYKFDVLITTYEMASSSAPLLSKIHWKCGVFDEAHRLKNKQSKVLEILRTFYIEHKLLLTGTPLQNNLDELYSLLNFMQPDVFSDENYFFSEYGSLQSAAQVEKLQALLKPIMLRRFKEDVEKTIPVKEETVVEVELTNPQKKWYRAILEKNFSFLRKGAKTNKEMPHLRNIMMQLRKCCIHPYLLEGAEEVIVSECNAQTPQDQFSCLVNSSGKLVLIDKLLKKLILGNHKVLIFSQFTSCLDILSDYLRRRKYAFERIDGSVPGDQRQAAIDRFSTLPIEESFVFLLCTRAGGVGINLTAADTCIIFDSDWNPQNDLQAQARCHRIGQTKPVQIYRLICANTYEKDMFDRAGMKLGLDKAVMSRSGPTGEPDNGQPNKHELTKQEIENLLKKGAYGAMLDDEASTQFCEEDIDQILERRTKVIKHEGNEQGSVFSKATFSAGAGDVDGVELDDPDFWEKWAAKANIDTTEIPEEKNKLILLSPRRRRTVQRFGTKNIDSNYSDNEGDNSDAAYEEDEEDEDDQEVDAPEAAITTRRGRKIIGSSPTPSASSSSSSRGGRGGRRGGRGGRGGRGRGAAASTAASAARDRTVRLWTLSEKTKYERKLMVFGYGAWQKMQVDFPRRSEKDLKAVTRALMRHLLPTIDKKTDEDKKLAEDIDQLLQADTKDEVVDDFTVPYKNANKKQTAEFRSFLVDATDDYLDRIGRKGRNLLLRIQMLHNIRDKILPKNWNDAKNMQVPEVTGAQPAKWWGKNEDRDLMLGICKHGYQQYLDIRNDPEFCFSAKKYLDQDEDTNASNDKNDEYDMDDDVDEEDGDTGLEPDVKDQTKEPEVKDDAKESGDSTSMEKEMAEPDHEKEDEETCDQTTFVWPSKADIGMRLRRVIAACMRDQTSEPRKRKAPTERKPPAPRRTRQRKTSAIAPASGRRPTRAAAAKASSSLGEDEQHQQDDNNDDMSPPSDIPTTSVTAGDDDDTKQEVQSTMTGDIKEQQKESQVETEEAAVVSSVNDINSTQVTKDEQPTDNDVQMKDEVDSTPNTAVVANDEQPTDDDDMQVPGEVKATTVDDTSVTSVDIDINAPVVAKDGQPANDFDVPMKDVPLDTSTKEEDIHEQQDESMSDAAVMVKDDDEQHRSEGTKDEQANGIDDKSVETDVTPVVPAEKNDRLDSSPPLVHQTNGHSAHSVSTPEINKEDPPLDS</sequence>
<feature type="compositionally biased region" description="Basic and acidic residues" evidence="8">
    <location>
        <begin position="1624"/>
        <end position="1633"/>
    </location>
</feature>
<dbReference type="Gene3D" id="3.40.50.10810">
    <property type="entry name" value="Tandem AAA-ATPase domain"/>
    <property type="match status" value="1"/>
</dbReference>
<feature type="compositionally biased region" description="Polar residues" evidence="8">
    <location>
        <begin position="1133"/>
        <end position="1145"/>
    </location>
</feature>
<dbReference type="SMART" id="SM00490">
    <property type="entry name" value="HELICc"/>
    <property type="match status" value="1"/>
</dbReference>
<feature type="compositionally biased region" description="Pro residues" evidence="8">
    <location>
        <begin position="165"/>
        <end position="188"/>
    </location>
</feature>
<dbReference type="SUPFAM" id="SSF52540">
    <property type="entry name" value="P-loop containing nucleoside triphosphate hydrolases"/>
    <property type="match status" value="2"/>
</dbReference>
<feature type="region of interest" description="Disordered" evidence="8">
    <location>
        <begin position="1133"/>
        <end position="1225"/>
    </location>
</feature>
<dbReference type="PROSITE" id="PS51194">
    <property type="entry name" value="HELICASE_CTER"/>
    <property type="match status" value="1"/>
</dbReference>
<dbReference type="Pfam" id="PF23588">
    <property type="entry name" value="HTH_CHD1_Hrp3"/>
    <property type="match status" value="1"/>
</dbReference>
<feature type="compositionally biased region" description="Low complexity" evidence="8">
    <location>
        <begin position="1184"/>
        <end position="1198"/>
    </location>
</feature>
<dbReference type="CDD" id="cd17995">
    <property type="entry name" value="DEXHc_CHD6_7_8_9"/>
    <property type="match status" value="1"/>
</dbReference>
<dbReference type="GO" id="GO:0042393">
    <property type="term" value="F:histone binding"/>
    <property type="evidence" value="ECO:0007669"/>
    <property type="project" value="TreeGrafter"/>
</dbReference>
<dbReference type="GO" id="GO:0005634">
    <property type="term" value="C:nucleus"/>
    <property type="evidence" value="ECO:0007669"/>
    <property type="project" value="UniProtKB-SubCell"/>
</dbReference>
<feature type="region of interest" description="Disordered" evidence="8">
    <location>
        <begin position="1432"/>
        <end position="1507"/>
    </location>
</feature>
<feature type="compositionally biased region" description="Low complexity" evidence="8">
    <location>
        <begin position="283"/>
        <end position="299"/>
    </location>
</feature>
<dbReference type="CDD" id="cd18659">
    <property type="entry name" value="CD2_tandem"/>
    <property type="match status" value="1"/>
</dbReference>
<dbReference type="GO" id="GO:0010468">
    <property type="term" value="P:regulation of gene expression"/>
    <property type="evidence" value="ECO:0007669"/>
    <property type="project" value="TreeGrafter"/>
</dbReference>
<keyword evidence="5" id="KW-0067">ATP-binding</keyword>
<feature type="compositionally biased region" description="Basic and acidic residues" evidence="8">
    <location>
        <begin position="1461"/>
        <end position="1495"/>
    </location>
</feature>
<evidence type="ECO:0000256" key="5">
    <source>
        <dbReference type="ARBA" id="ARBA00022840"/>
    </source>
</evidence>
<dbReference type="OrthoDB" id="5857104at2759"/>
<feature type="compositionally biased region" description="Basic residues" evidence="8">
    <location>
        <begin position="1546"/>
        <end position="1555"/>
    </location>
</feature>
<feature type="compositionally biased region" description="Acidic residues" evidence="8">
    <location>
        <begin position="320"/>
        <end position="348"/>
    </location>
</feature>
<feature type="compositionally biased region" description="Basic residues" evidence="8">
    <location>
        <begin position="1201"/>
        <end position="1214"/>
    </location>
</feature>
<dbReference type="GO" id="GO:0003682">
    <property type="term" value="F:chromatin binding"/>
    <property type="evidence" value="ECO:0007669"/>
    <property type="project" value="TreeGrafter"/>
</dbReference>
<dbReference type="InterPro" id="IPR056302">
    <property type="entry name" value="CHD1-2/Hrp3_HTH"/>
</dbReference>
<keyword evidence="4" id="KW-0378">Hydrolase</keyword>
<dbReference type="SMART" id="SM00298">
    <property type="entry name" value="CHROMO"/>
    <property type="match status" value="2"/>
</dbReference>
<feature type="compositionally biased region" description="Basic residues" evidence="8">
    <location>
        <begin position="306"/>
        <end position="315"/>
    </location>
</feature>
<evidence type="ECO:0000256" key="2">
    <source>
        <dbReference type="ARBA" id="ARBA00022737"/>
    </source>
</evidence>
<dbReference type="InterPro" id="IPR027417">
    <property type="entry name" value="P-loop_NTPase"/>
</dbReference>
<dbReference type="Gene3D" id="2.40.50.40">
    <property type="match status" value="2"/>
</dbReference>
<dbReference type="Proteomes" id="UP000193560">
    <property type="component" value="Unassembled WGS sequence"/>
</dbReference>
<feature type="compositionally biased region" description="Low complexity" evidence="8">
    <location>
        <begin position="235"/>
        <end position="258"/>
    </location>
</feature>
<reference evidence="12 13" key="1">
    <citation type="submission" date="2016-07" db="EMBL/GenBank/DDBJ databases">
        <title>Pervasive Adenine N6-methylation of Active Genes in Fungi.</title>
        <authorList>
            <consortium name="DOE Joint Genome Institute"/>
            <person name="Mondo S.J."/>
            <person name="Dannebaum R.O."/>
            <person name="Kuo R.C."/>
            <person name="Labutti K."/>
            <person name="Haridas S."/>
            <person name="Kuo A."/>
            <person name="Salamov A."/>
            <person name="Ahrendt S.R."/>
            <person name="Lipzen A."/>
            <person name="Sullivan W."/>
            <person name="Andreopoulos W.B."/>
            <person name="Clum A."/>
            <person name="Lindquist E."/>
            <person name="Daum C."/>
            <person name="Ramamoorthy G.K."/>
            <person name="Gryganskyi A."/>
            <person name="Culley D."/>
            <person name="Magnuson J.K."/>
            <person name="James T.Y."/>
            <person name="O'Malley M.A."/>
            <person name="Stajich J.E."/>
            <person name="Spatafora J.W."/>
            <person name="Visel A."/>
            <person name="Grigoriev I.V."/>
        </authorList>
    </citation>
    <scope>NUCLEOTIDE SEQUENCE [LARGE SCALE GENOMIC DNA]</scope>
    <source>
        <strain evidence="12 13">NRRL 1336</strain>
    </source>
</reference>
<dbReference type="InterPro" id="IPR038718">
    <property type="entry name" value="SNF2-like_sf"/>
</dbReference>
<dbReference type="EMBL" id="MCGE01000014">
    <property type="protein sequence ID" value="ORZ14695.1"/>
    <property type="molecule type" value="Genomic_DNA"/>
</dbReference>
<dbReference type="Pfam" id="PF00176">
    <property type="entry name" value="SNF2-rel_dom"/>
    <property type="match status" value="1"/>
</dbReference>
<feature type="domain" description="Chromo" evidence="9">
    <location>
        <begin position="442"/>
        <end position="508"/>
    </location>
</feature>
<dbReference type="Pfam" id="PF00271">
    <property type="entry name" value="Helicase_C"/>
    <property type="match status" value="1"/>
</dbReference>
<feature type="compositionally biased region" description="Basic and acidic residues" evidence="8">
    <location>
        <begin position="1762"/>
        <end position="1788"/>
    </location>
</feature>
<evidence type="ECO:0000259" key="10">
    <source>
        <dbReference type="PROSITE" id="PS51192"/>
    </source>
</evidence>
<evidence type="ECO:0000256" key="3">
    <source>
        <dbReference type="ARBA" id="ARBA00022741"/>
    </source>
</evidence>
<dbReference type="GO" id="GO:0140658">
    <property type="term" value="F:ATP-dependent chromatin remodeler activity"/>
    <property type="evidence" value="ECO:0007669"/>
    <property type="project" value="TreeGrafter"/>
</dbReference>
<dbReference type="SUPFAM" id="SSF54160">
    <property type="entry name" value="Chromo domain-like"/>
    <property type="match status" value="2"/>
</dbReference>
<dbReference type="GO" id="GO:0003677">
    <property type="term" value="F:DNA binding"/>
    <property type="evidence" value="ECO:0007669"/>
    <property type="project" value="UniProtKB-KW"/>
</dbReference>
<evidence type="ECO:0000256" key="8">
    <source>
        <dbReference type="SAM" id="MobiDB-lite"/>
    </source>
</evidence>
<feature type="domain" description="Helicase C-terminal" evidence="11">
    <location>
        <begin position="858"/>
        <end position="1010"/>
    </location>
</feature>
<dbReference type="InterPro" id="IPR016197">
    <property type="entry name" value="Chromo-like_dom_sf"/>
</dbReference>
<evidence type="ECO:0000259" key="11">
    <source>
        <dbReference type="PROSITE" id="PS51194"/>
    </source>
</evidence>
<keyword evidence="3" id="KW-0547">Nucleotide-binding</keyword>
<evidence type="ECO:0000256" key="6">
    <source>
        <dbReference type="ARBA" id="ARBA00023125"/>
    </source>
</evidence>
<dbReference type="GO" id="GO:0005524">
    <property type="term" value="F:ATP binding"/>
    <property type="evidence" value="ECO:0007669"/>
    <property type="project" value="UniProtKB-KW"/>
</dbReference>
<proteinExistence type="predicted"/>
<name>A0A1X2IFB6_9FUNG</name>
<feature type="region of interest" description="Disordered" evidence="8">
    <location>
        <begin position="1"/>
        <end position="204"/>
    </location>
</feature>
<accession>A0A1X2IFB6</accession>
<dbReference type="InterPro" id="IPR000330">
    <property type="entry name" value="SNF2_N"/>
</dbReference>
<dbReference type="InterPro" id="IPR014001">
    <property type="entry name" value="Helicase_ATP-bd"/>
</dbReference>
<feature type="compositionally biased region" description="Acidic residues" evidence="8">
    <location>
        <begin position="1146"/>
        <end position="1169"/>
    </location>
</feature>
<dbReference type="CDD" id="cd18793">
    <property type="entry name" value="SF2_C_SNF"/>
    <property type="match status" value="1"/>
</dbReference>
<feature type="compositionally biased region" description="Basic and acidic residues" evidence="8">
    <location>
        <begin position="1654"/>
        <end position="1670"/>
    </location>
</feature>
<feature type="domain" description="Helicase ATP-binding" evidence="10">
    <location>
        <begin position="546"/>
        <end position="721"/>
    </location>
</feature>
<dbReference type="Pfam" id="PF00385">
    <property type="entry name" value="Chromo"/>
    <property type="match status" value="1"/>
</dbReference>
<keyword evidence="13" id="KW-1185">Reference proteome</keyword>
<dbReference type="InterPro" id="IPR000953">
    <property type="entry name" value="Chromo/chromo_shadow_dom"/>
</dbReference>
<keyword evidence="6" id="KW-0238">DNA-binding</keyword>
<evidence type="ECO:0000313" key="12">
    <source>
        <dbReference type="EMBL" id="ORZ14695.1"/>
    </source>
</evidence>
<feature type="region of interest" description="Disordered" evidence="8">
    <location>
        <begin position="225"/>
        <end position="366"/>
    </location>
</feature>
<dbReference type="PANTHER" id="PTHR45623:SF11">
    <property type="entry name" value="KISMET, ISOFORM C"/>
    <property type="match status" value="1"/>
</dbReference>
<evidence type="ECO:0000256" key="4">
    <source>
        <dbReference type="ARBA" id="ARBA00022801"/>
    </source>
</evidence>
<feature type="compositionally biased region" description="Low complexity" evidence="8">
    <location>
        <begin position="21"/>
        <end position="46"/>
    </location>
</feature>
<dbReference type="InterPro" id="IPR023780">
    <property type="entry name" value="Chromo_domain"/>
</dbReference>
<dbReference type="Gene3D" id="3.40.50.300">
    <property type="entry name" value="P-loop containing nucleotide triphosphate hydrolases"/>
    <property type="match status" value="1"/>
</dbReference>
<dbReference type="GO" id="GO:0016887">
    <property type="term" value="F:ATP hydrolysis activity"/>
    <property type="evidence" value="ECO:0007669"/>
    <property type="project" value="TreeGrafter"/>
</dbReference>
<comment type="subcellular location">
    <subcellularLocation>
        <location evidence="1">Nucleus</location>
    </subcellularLocation>
</comment>
<gene>
    <name evidence="12" type="ORF">BCR42DRAFT_438781</name>
</gene>
<dbReference type="Gene3D" id="1.10.10.60">
    <property type="entry name" value="Homeodomain-like"/>
    <property type="match status" value="1"/>
</dbReference>
<evidence type="ECO:0000313" key="13">
    <source>
        <dbReference type="Proteomes" id="UP000193560"/>
    </source>
</evidence>
<feature type="region of interest" description="Disordered" evidence="8">
    <location>
        <begin position="1718"/>
        <end position="1835"/>
    </location>
</feature>
<protein>
    <submittedName>
        <fullName evidence="12">SNF2 family N-terminal domain-domain-containing protein</fullName>
    </submittedName>
</protein>
<feature type="compositionally biased region" description="Polar residues" evidence="8">
    <location>
        <begin position="1811"/>
        <end position="1825"/>
    </location>
</feature>
<feature type="region of interest" description="Disordered" evidence="8">
    <location>
        <begin position="1526"/>
        <end position="1694"/>
    </location>
</feature>
<dbReference type="GO" id="GO:0000785">
    <property type="term" value="C:chromatin"/>
    <property type="evidence" value="ECO:0007669"/>
    <property type="project" value="TreeGrafter"/>
</dbReference>
<feature type="compositionally biased region" description="Basic and acidic residues" evidence="8">
    <location>
        <begin position="1530"/>
        <end position="1545"/>
    </location>
</feature>
<feature type="compositionally biased region" description="Basic and acidic residues" evidence="8">
    <location>
        <begin position="1731"/>
        <end position="1751"/>
    </location>
</feature>
<dbReference type="PANTHER" id="PTHR45623">
    <property type="entry name" value="CHROMODOMAIN-HELICASE-DNA-BINDING PROTEIN 3-RELATED-RELATED"/>
    <property type="match status" value="1"/>
</dbReference>
<feature type="compositionally biased region" description="Low complexity" evidence="8">
    <location>
        <begin position="114"/>
        <end position="164"/>
    </location>
</feature>
<dbReference type="SMART" id="SM00487">
    <property type="entry name" value="DEXDc"/>
    <property type="match status" value="1"/>
</dbReference>
<evidence type="ECO:0000259" key="9">
    <source>
        <dbReference type="PROSITE" id="PS50013"/>
    </source>
</evidence>
<comment type="caution">
    <text evidence="12">The sequence shown here is derived from an EMBL/GenBank/DDBJ whole genome shotgun (WGS) entry which is preliminary data.</text>
</comment>
<dbReference type="PROSITE" id="PS50013">
    <property type="entry name" value="CHROMO_2"/>
    <property type="match status" value="2"/>
</dbReference>
<evidence type="ECO:0000256" key="1">
    <source>
        <dbReference type="ARBA" id="ARBA00004123"/>
    </source>
</evidence>
<keyword evidence="2" id="KW-0677">Repeat</keyword>
<feature type="compositionally biased region" description="Acidic residues" evidence="8">
    <location>
        <begin position="1442"/>
        <end position="1459"/>
    </location>
</feature>
<dbReference type="STRING" id="90262.A0A1X2IFB6"/>
<evidence type="ECO:0000256" key="7">
    <source>
        <dbReference type="ARBA" id="ARBA00023242"/>
    </source>
</evidence>
<dbReference type="PROSITE" id="PS51192">
    <property type="entry name" value="HELICASE_ATP_BIND_1"/>
    <property type="match status" value="1"/>
</dbReference>
<dbReference type="InterPro" id="IPR001650">
    <property type="entry name" value="Helicase_C-like"/>
</dbReference>
<organism evidence="12 13">
    <name type="scientific">Absidia repens</name>
    <dbReference type="NCBI Taxonomy" id="90262"/>
    <lineage>
        <taxon>Eukaryota</taxon>
        <taxon>Fungi</taxon>
        <taxon>Fungi incertae sedis</taxon>
        <taxon>Mucoromycota</taxon>
        <taxon>Mucoromycotina</taxon>
        <taxon>Mucoromycetes</taxon>
        <taxon>Mucorales</taxon>
        <taxon>Cunninghamellaceae</taxon>
        <taxon>Absidia</taxon>
    </lineage>
</organism>
<feature type="compositionally biased region" description="Low complexity" evidence="8">
    <location>
        <begin position="55"/>
        <end position="87"/>
    </location>
</feature>
<keyword evidence="7" id="KW-0539">Nucleus</keyword>
<dbReference type="InterPro" id="IPR049730">
    <property type="entry name" value="SNF2/RAD54-like_C"/>
</dbReference>
<feature type="compositionally biased region" description="Basic and acidic residues" evidence="8">
    <location>
        <begin position="1826"/>
        <end position="1835"/>
    </location>
</feature>
<feature type="domain" description="Chromo" evidence="9">
    <location>
        <begin position="372"/>
        <end position="436"/>
    </location>
</feature>